<protein>
    <submittedName>
        <fullName evidence="9">Inorganic phosphate cotransporter</fullName>
    </submittedName>
</protein>
<dbReference type="Gene3D" id="1.20.1250.20">
    <property type="entry name" value="MFS general substrate transporter like domains"/>
    <property type="match status" value="2"/>
</dbReference>
<dbReference type="CDD" id="cd17318">
    <property type="entry name" value="MFS_SLC17"/>
    <property type="match status" value="1"/>
</dbReference>
<gene>
    <name evidence="9" type="primary">LOC108618742</name>
</gene>
<feature type="transmembrane region" description="Helical" evidence="6">
    <location>
        <begin position="278"/>
        <end position="298"/>
    </location>
</feature>
<feature type="transmembrane region" description="Helical" evidence="6">
    <location>
        <begin position="78"/>
        <end position="105"/>
    </location>
</feature>
<feature type="transmembrane region" description="Helical" evidence="6">
    <location>
        <begin position="184"/>
        <end position="203"/>
    </location>
</feature>
<feature type="region of interest" description="Disordered" evidence="5">
    <location>
        <begin position="569"/>
        <end position="594"/>
    </location>
</feature>
<keyword evidence="2 6" id="KW-0812">Transmembrane</keyword>
<evidence type="ECO:0000256" key="2">
    <source>
        <dbReference type="ARBA" id="ARBA00022692"/>
    </source>
</evidence>
<evidence type="ECO:0000256" key="5">
    <source>
        <dbReference type="SAM" id="MobiDB-lite"/>
    </source>
</evidence>
<evidence type="ECO:0000313" key="8">
    <source>
        <dbReference type="Proteomes" id="UP000694904"/>
    </source>
</evidence>
<evidence type="ECO:0000256" key="4">
    <source>
        <dbReference type="ARBA" id="ARBA00023136"/>
    </source>
</evidence>
<dbReference type="PANTHER" id="PTHR11662:SF399">
    <property type="entry name" value="FI19708P1-RELATED"/>
    <property type="match status" value="1"/>
</dbReference>
<feature type="transmembrane region" description="Helical" evidence="6">
    <location>
        <begin position="539"/>
        <end position="558"/>
    </location>
</feature>
<evidence type="ECO:0000256" key="3">
    <source>
        <dbReference type="ARBA" id="ARBA00022989"/>
    </source>
</evidence>
<sequence>MPPHRWTDETRDATCYYDNVATAAAGGASDADDDDTEVDDERQALCEADVDGDRPLIRAGQTDHSGSSSCGLLQSRHIFGLMGFLGFAVVYAMRVNLSVAIVAMVNQTAIPHSNSSVLANDTCPMPPAPTPNGSFWQSLSTPAEGEFVWDEATQGLVLGSFFYGYVLTQVPGGRMAELVGGKRIYGYGVLITAIFTLLTPLAAHWNLPLLVLVRVLEGMGEGVTYPAMHAMLAHWIPPLERNKFAAVVYAGSNIGTVISMPLTGWLCSQRFLGGWPSAFYIFGLLGLVWFVCWMYLVYDRPSEHPRISRKERAYIERSLQHVQQLQQHQHHHHHQQVADEDVLEDEHDEPEPAAIQEDAIPWRSLLGSVPLWAILLTQCGQSWAFYTQLTELPTYMSNILHFDIQSNALLNAVPYLTAWFVGIACSALADWMLARRYISLLNSYKLWNSIASVVPSLGLIGIIYVGCDWVWVTFMLAGVGSFGGAVYAGNQMNHIALSPRYAGTMYGITNSAANICGFLAPYVIGLIINHRETLTQWHIVFWLAAGLNIAGNFIYLIFASADEQKWSLTQTQTETQTRTRTRARTSGATRPLRI</sequence>
<dbReference type="PANTHER" id="PTHR11662">
    <property type="entry name" value="SOLUTE CARRIER FAMILY 17"/>
    <property type="match status" value="1"/>
</dbReference>
<dbReference type="InterPro" id="IPR036259">
    <property type="entry name" value="MFS_trans_sf"/>
</dbReference>
<name>A0ABM1PT15_DROAR</name>
<dbReference type="RefSeq" id="XP_017870351.1">
    <property type="nucleotide sequence ID" value="XM_018014862.1"/>
</dbReference>
<feature type="domain" description="Major facilitator superfamily (MFS) profile" evidence="7">
    <location>
        <begin position="84"/>
        <end position="563"/>
    </location>
</feature>
<dbReference type="InterPro" id="IPR050382">
    <property type="entry name" value="MFS_Na/Anion_cotransporter"/>
</dbReference>
<evidence type="ECO:0000256" key="6">
    <source>
        <dbReference type="SAM" id="Phobius"/>
    </source>
</evidence>
<comment type="subcellular location">
    <subcellularLocation>
        <location evidence="1">Membrane</location>
        <topology evidence="1">Multi-pass membrane protein</topology>
    </subcellularLocation>
</comment>
<feature type="region of interest" description="Disordered" evidence="5">
    <location>
        <begin position="49"/>
        <end position="69"/>
    </location>
</feature>
<evidence type="ECO:0000259" key="7">
    <source>
        <dbReference type="PROSITE" id="PS50850"/>
    </source>
</evidence>
<evidence type="ECO:0000313" key="9">
    <source>
        <dbReference type="RefSeq" id="XP_017870351.1"/>
    </source>
</evidence>
<dbReference type="InterPro" id="IPR011701">
    <property type="entry name" value="MFS"/>
</dbReference>
<feature type="transmembrane region" description="Helical" evidence="6">
    <location>
        <begin position="446"/>
        <end position="465"/>
    </location>
</feature>
<dbReference type="Proteomes" id="UP000694904">
    <property type="component" value="Chromosome X"/>
</dbReference>
<dbReference type="PROSITE" id="PS50850">
    <property type="entry name" value="MFS"/>
    <property type="match status" value="1"/>
</dbReference>
<keyword evidence="3 6" id="KW-1133">Transmembrane helix</keyword>
<keyword evidence="8" id="KW-1185">Reference proteome</keyword>
<feature type="transmembrane region" description="Helical" evidence="6">
    <location>
        <begin position="471"/>
        <end position="489"/>
    </location>
</feature>
<organism evidence="8 9">
    <name type="scientific">Drosophila arizonae</name>
    <name type="common">Fruit fly</name>
    <dbReference type="NCBI Taxonomy" id="7263"/>
    <lineage>
        <taxon>Eukaryota</taxon>
        <taxon>Metazoa</taxon>
        <taxon>Ecdysozoa</taxon>
        <taxon>Arthropoda</taxon>
        <taxon>Hexapoda</taxon>
        <taxon>Insecta</taxon>
        <taxon>Pterygota</taxon>
        <taxon>Neoptera</taxon>
        <taxon>Endopterygota</taxon>
        <taxon>Diptera</taxon>
        <taxon>Brachycera</taxon>
        <taxon>Muscomorpha</taxon>
        <taxon>Ephydroidea</taxon>
        <taxon>Drosophilidae</taxon>
        <taxon>Drosophila</taxon>
    </lineage>
</organism>
<feature type="transmembrane region" description="Helical" evidence="6">
    <location>
        <begin position="501"/>
        <end position="527"/>
    </location>
</feature>
<feature type="transmembrane region" description="Helical" evidence="6">
    <location>
        <begin position="412"/>
        <end position="434"/>
    </location>
</feature>
<dbReference type="Pfam" id="PF07690">
    <property type="entry name" value="MFS_1"/>
    <property type="match status" value="1"/>
</dbReference>
<feature type="transmembrane region" description="Helical" evidence="6">
    <location>
        <begin position="244"/>
        <end position="266"/>
    </location>
</feature>
<accession>A0ABM1PT15</accession>
<reference evidence="8" key="2">
    <citation type="journal article" date="2016" name="G3 (Bethesda)">
        <title>Genome Evolution in Three Species of Cactophilic Drosophila.</title>
        <authorList>
            <person name="Sanchez-Flores A."/>
            <person name="Penazola F."/>
            <person name="Carpinteyro-Ponce J."/>
            <person name="Nazario-Yepiz N."/>
            <person name="Abreu-Goodger C."/>
            <person name="Machado C.A."/>
            <person name="Markow T.A."/>
        </authorList>
    </citation>
    <scope>NUCLEOTIDE SEQUENCE [LARGE SCALE GENOMIC DNA]</scope>
</reference>
<reference evidence="9" key="3">
    <citation type="submission" date="2025-08" db="UniProtKB">
        <authorList>
            <consortium name="RefSeq"/>
        </authorList>
    </citation>
    <scope>IDENTIFICATION</scope>
    <source>
        <tissue evidence="9">Whole organism</tissue>
    </source>
</reference>
<reference evidence="8" key="1">
    <citation type="journal article" date="1997" name="Nucleic Acids Res.">
        <title>tRNAscan-SE: a program for improved detection of transfer RNA genes in genomic sequence.</title>
        <authorList>
            <person name="Lowe T.M."/>
            <person name="Eddy S.R."/>
        </authorList>
    </citation>
    <scope>NUCLEOTIDE SEQUENCE [LARGE SCALE GENOMIC DNA]</scope>
</reference>
<dbReference type="SUPFAM" id="SSF103473">
    <property type="entry name" value="MFS general substrate transporter"/>
    <property type="match status" value="1"/>
</dbReference>
<dbReference type="GeneID" id="108618742"/>
<proteinExistence type="predicted"/>
<dbReference type="InterPro" id="IPR020846">
    <property type="entry name" value="MFS_dom"/>
</dbReference>
<evidence type="ECO:0000256" key="1">
    <source>
        <dbReference type="ARBA" id="ARBA00004141"/>
    </source>
</evidence>
<keyword evidence="4 6" id="KW-0472">Membrane</keyword>